<dbReference type="Proteomes" id="UP000565723">
    <property type="component" value="Unassembled WGS sequence"/>
</dbReference>
<evidence type="ECO:0000313" key="7">
    <source>
        <dbReference type="Proteomes" id="UP000565723"/>
    </source>
</evidence>
<dbReference type="InterPro" id="IPR036589">
    <property type="entry name" value="HCY_dom_sf"/>
</dbReference>
<dbReference type="GO" id="GO:0009086">
    <property type="term" value="P:methionine biosynthetic process"/>
    <property type="evidence" value="ECO:0007669"/>
    <property type="project" value="InterPro"/>
</dbReference>
<dbReference type="InterPro" id="IPR017226">
    <property type="entry name" value="BHMT-like"/>
</dbReference>
<dbReference type="RefSeq" id="WP_011049081.1">
    <property type="nucleotide sequence ID" value="NZ_CP076685.1"/>
</dbReference>
<keyword evidence="3 4" id="KW-0479">Metal-binding</keyword>
<feature type="binding site" evidence="4">
    <location>
        <position position="275"/>
    </location>
    <ligand>
        <name>Zn(2+)</name>
        <dbReference type="ChEBI" id="CHEBI:29105"/>
    </ligand>
</feature>
<proteinExistence type="predicted"/>
<dbReference type="GO" id="GO:0008168">
    <property type="term" value="F:methyltransferase activity"/>
    <property type="evidence" value="ECO:0007669"/>
    <property type="project" value="UniProtKB-UniRule"/>
</dbReference>
<keyword evidence="3 4" id="KW-0862">Zinc</keyword>
<evidence type="ECO:0000256" key="4">
    <source>
        <dbReference type="PROSITE-ProRule" id="PRU00333"/>
    </source>
</evidence>
<evidence type="ECO:0000256" key="1">
    <source>
        <dbReference type="ARBA" id="ARBA00022603"/>
    </source>
</evidence>
<feature type="binding site" evidence="4">
    <location>
        <position position="276"/>
    </location>
    <ligand>
        <name>Zn(2+)</name>
        <dbReference type="ChEBI" id="CHEBI:29105"/>
    </ligand>
</feature>
<feature type="domain" description="Hcy-binding" evidence="5">
    <location>
        <begin position="1"/>
        <end position="290"/>
    </location>
</feature>
<feature type="binding site" evidence="3 4">
    <location>
        <position position="202"/>
    </location>
    <ligand>
        <name>Zn(2+)</name>
        <dbReference type="ChEBI" id="CHEBI:29105"/>
    </ligand>
</feature>
<evidence type="ECO:0000256" key="2">
    <source>
        <dbReference type="ARBA" id="ARBA00022679"/>
    </source>
</evidence>
<gene>
    <name evidence="6" type="ORF">HW564_17205</name>
</gene>
<sequence>MTDITLLDGSIGQELVKRAGKRPTPLWSTSVMLEAPYHVGAVHRDYFDAGATIATTNTYAVLRDRLEPAGIGDRFEALIDTALDQAESARAAHGSGRIAGALGPLGASYRPDICPPPEEAEALYADSVRAMNDRVDLFLIETAASVAQAEGALRGASLGTKPVWLSVTVMDDDGSRLRSGEGVGELAAIVKQYQPQAVLVNCSRPEAVAAALDIIAGFGLPFGAYANGFTRITEAFLESRPTVEALTARVDLTPEAYADFALGWVDQSATIVGGCCEVGPDHIAHLARRLRAAGHRIV</sequence>
<keyword evidence="2 4" id="KW-0808">Transferase</keyword>
<evidence type="ECO:0000313" key="6">
    <source>
        <dbReference type="EMBL" id="NVK98667.1"/>
    </source>
</evidence>
<dbReference type="SUPFAM" id="SSF82282">
    <property type="entry name" value="Homocysteine S-methyltransferase"/>
    <property type="match status" value="1"/>
</dbReference>
<organism evidence="6 7">
    <name type="scientific">Ruegeria pomeroyi</name>
    <dbReference type="NCBI Taxonomy" id="89184"/>
    <lineage>
        <taxon>Bacteria</taxon>
        <taxon>Pseudomonadati</taxon>
        <taxon>Pseudomonadota</taxon>
        <taxon>Alphaproteobacteria</taxon>
        <taxon>Rhodobacterales</taxon>
        <taxon>Roseobacteraceae</taxon>
        <taxon>Ruegeria</taxon>
    </lineage>
</organism>
<dbReference type="PIRSF" id="PIRSF037505">
    <property type="entry name" value="Betaine_HMT"/>
    <property type="match status" value="1"/>
</dbReference>
<dbReference type="OMA" id="CSQPEVI"/>
<dbReference type="InterPro" id="IPR003726">
    <property type="entry name" value="HCY_dom"/>
</dbReference>
<evidence type="ECO:0000259" key="5">
    <source>
        <dbReference type="PROSITE" id="PS50970"/>
    </source>
</evidence>
<dbReference type="EMBL" id="JABXIY010000049">
    <property type="protein sequence ID" value="NVK98667.1"/>
    <property type="molecule type" value="Genomic_DNA"/>
</dbReference>
<accession>A0A850LLX5</accession>
<dbReference type="Gene3D" id="3.20.20.330">
    <property type="entry name" value="Homocysteine-binding-like domain"/>
    <property type="match status" value="1"/>
</dbReference>
<comment type="cofactor">
    <cofactor evidence="3">
        <name>Zn(2+)</name>
        <dbReference type="ChEBI" id="CHEBI:29105"/>
    </cofactor>
    <text evidence="3">Binds 1 zinc ion per subunit.</text>
</comment>
<name>A0A850LLX5_9RHOB</name>
<dbReference type="PANTHER" id="PTHR11103:SF18">
    <property type="entry name" value="SLR1189 PROTEIN"/>
    <property type="match status" value="1"/>
</dbReference>
<protein>
    <submittedName>
        <fullName evidence="6">Homocysteine S-methyltransferase family protein</fullName>
    </submittedName>
</protein>
<dbReference type="Pfam" id="PF02574">
    <property type="entry name" value="S-methyl_trans"/>
    <property type="match status" value="1"/>
</dbReference>
<dbReference type="GO" id="GO:0008270">
    <property type="term" value="F:zinc ion binding"/>
    <property type="evidence" value="ECO:0007669"/>
    <property type="project" value="InterPro"/>
</dbReference>
<dbReference type="PANTHER" id="PTHR11103">
    <property type="entry name" value="SLR1189 PROTEIN"/>
    <property type="match status" value="1"/>
</dbReference>
<evidence type="ECO:0000256" key="3">
    <source>
        <dbReference type="PIRSR" id="PIRSR037505-2"/>
    </source>
</evidence>
<keyword evidence="1 4" id="KW-0489">Methyltransferase</keyword>
<comment type="caution">
    <text evidence="6">The sequence shown here is derived from an EMBL/GenBank/DDBJ whole genome shotgun (WGS) entry which is preliminary data.</text>
</comment>
<dbReference type="GO" id="GO:0032259">
    <property type="term" value="P:methylation"/>
    <property type="evidence" value="ECO:0007669"/>
    <property type="project" value="UniProtKB-KW"/>
</dbReference>
<reference evidence="6 7" key="1">
    <citation type="journal article" date="2020" name="Proc. Natl. Acad. Sci. U.S.A.">
        <title>Ecological drivers of bacterial community assembly in synthetic phycospheres.</title>
        <authorList>
            <person name="Fu H."/>
            <person name="Uchimiya M."/>
            <person name="Gore J."/>
            <person name="Moran M.A."/>
        </authorList>
    </citation>
    <scope>NUCLEOTIDE SEQUENCE [LARGE SCALE GENOMIC DNA]</scope>
    <source>
        <strain evidence="6">HF-Din03</strain>
    </source>
</reference>
<dbReference type="PROSITE" id="PS50970">
    <property type="entry name" value="HCY"/>
    <property type="match status" value="1"/>
</dbReference>
<dbReference type="AlphaFoldDB" id="A0A850LLX5"/>